<evidence type="ECO:0000313" key="2">
    <source>
        <dbReference type="EMBL" id="QOZ59550.1"/>
    </source>
</evidence>
<accession>A0A410V436</accession>
<evidence type="ECO:0000313" key="4">
    <source>
        <dbReference type="Proteomes" id="UP000625079"/>
    </source>
</evidence>
<keyword evidence="3" id="KW-1185">Reference proteome</keyword>
<dbReference type="EMBL" id="CP030057">
    <property type="protein sequence ID" value="QOZ59550.1"/>
    <property type="molecule type" value="Genomic_DNA"/>
</dbReference>
<proteinExistence type="predicted"/>
<protein>
    <submittedName>
        <fullName evidence="1">Uncharacterized protein</fullName>
    </submittedName>
</protein>
<gene>
    <name evidence="1" type="ORF">GCM10010987_76090</name>
    <name evidence="2" type="ORF">XH86_13020</name>
</gene>
<dbReference type="AlphaFoldDB" id="A0A410V436"/>
<reference evidence="1" key="3">
    <citation type="submission" date="2022-12" db="EMBL/GenBank/DDBJ databases">
        <authorList>
            <person name="Sun Q."/>
            <person name="Zhou Y."/>
        </authorList>
    </citation>
    <scope>NUCLEOTIDE SEQUENCE</scope>
    <source>
        <strain evidence="1">CGMCC 1.15034</strain>
    </source>
</reference>
<dbReference type="Proteomes" id="UP000625079">
    <property type="component" value="Unassembled WGS sequence"/>
</dbReference>
<name>A0A410V436_9BRAD</name>
<dbReference type="EMBL" id="BMHC01000034">
    <property type="protein sequence ID" value="GGI33781.1"/>
    <property type="molecule type" value="Genomic_DNA"/>
</dbReference>
<evidence type="ECO:0000313" key="3">
    <source>
        <dbReference type="Proteomes" id="UP000593880"/>
    </source>
</evidence>
<reference evidence="2 3" key="2">
    <citation type="submission" date="2018-06" db="EMBL/GenBank/DDBJ databases">
        <title>Comparative genomics of rhizobia nodulating Arachis hypogaea in China.</title>
        <authorList>
            <person name="Li Y."/>
        </authorList>
    </citation>
    <scope>NUCLEOTIDE SEQUENCE [LARGE SCALE GENOMIC DNA]</scope>
    <source>
        <strain evidence="2 3">CCBAU 51658</strain>
    </source>
</reference>
<organism evidence="1 4">
    <name type="scientific">Bradyrhizobium guangdongense</name>
    <dbReference type="NCBI Taxonomy" id="1325090"/>
    <lineage>
        <taxon>Bacteria</taxon>
        <taxon>Pseudomonadati</taxon>
        <taxon>Pseudomonadota</taxon>
        <taxon>Alphaproteobacteria</taxon>
        <taxon>Hyphomicrobiales</taxon>
        <taxon>Nitrobacteraceae</taxon>
        <taxon>Bradyrhizobium</taxon>
    </lineage>
</organism>
<evidence type="ECO:0000313" key="1">
    <source>
        <dbReference type="EMBL" id="GGI33781.1"/>
    </source>
</evidence>
<reference evidence="1" key="1">
    <citation type="journal article" date="2014" name="Int. J. Syst. Evol. Microbiol.">
        <title>Complete genome sequence of Corynebacterium casei LMG S-19264T (=DSM 44701T), isolated from a smear-ripened cheese.</title>
        <authorList>
            <consortium name="US DOE Joint Genome Institute (JGI-PGF)"/>
            <person name="Walter F."/>
            <person name="Albersmeier A."/>
            <person name="Kalinowski J."/>
            <person name="Ruckert C."/>
        </authorList>
    </citation>
    <scope>NUCLEOTIDE SEQUENCE</scope>
    <source>
        <strain evidence="1">CGMCC 1.15034</strain>
    </source>
</reference>
<sequence>MGVNAYTCAAQPDATAAYVDGEMIHVQFGQANTATNVTINSGGRGAVPILVGSGGYAGLPVPVGKIIANSLATLTYDRVLKAFMWQPDGQTACIPYEIQIAFANRLGMNYWCNLPAYIDDASTNAIAGLVRDHLHTGATAYFEYGNEIWNNGFPATRWAAAKGAALGFPTDNNRQIYGWYGLRTRQIMGLVTSTWAPRSMGQLKRVMAFQAFGPPQATSIYRFQGADLTRTNAQYAVSGYPSYNAAPNRPIDYCDVLSYATYYSGAQCTNFDANYIANGAAGIAGLLAAADAYASAVPTSMASALAFIDNDIRAGTLSTGAAGAQTLLALYSGARGVGIYPTWEALAATLNKVVECYEGGCESWYPSTQTCTALGISLAYGGPTGKIANLLNGYKLSSAFGTLVQTQMAQFMSQAHSRTPAWLLIPGINQWALSTGDNYAPKYASWASLVAKRY</sequence>
<dbReference type="Proteomes" id="UP000593880">
    <property type="component" value="Chromosome"/>
</dbReference>